<keyword evidence="1" id="KW-0472">Membrane</keyword>
<evidence type="ECO:0000256" key="1">
    <source>
        <dbReference type="SAM" id="Phobius"/>
    </source>
</evidence>
<dbReference type="EMBL" id="GGEC01031825">
    <property type="protein sequence ID" value="MBX12309.1"/>
    <property type="molecule type" value="Transcribed_RNA"/>
</dbReference>
<feature type="transmembrane region" description="Helical" evidence="1">
    <location>
        <begin position="6"/>
        <end position="30"/>
    </location>
</feature>
<protein>
    <submittedName>
        <fullName evidence="2">Uncharacterized protein</fullName>
    </submittedName>
</protein>
<reference evidence="2" key="1">
    <citation type="submission" date="2018-02" db="EMBL/GenBank/DDBJ databases">
        <title>Rhizophora mucronata_Transcriptome.</title>
        <authorList>
            <person name="Meera S.P."/>
            <person name="Sreeshan A."/>
            <person name="Augustine A."/>
        </authorList>
    </citation>
    <scope>NUCLEOTIDE SEQUENCE</scope>
    <source>
        <tissue evidence="2">Leaf</tissue>
    </source>
</reference>
<keyword evidence="1" id="KW-1133">Transmembrane helix</keyword>
<accession>A0A2P2L2W1</accession>
<name>A0A2P2L2W1_RHIMU</name>
<organism evidence="2">
    <name type="scientific">Rhizophora mucronata</name>
    <name type="common">Asiatic mangrove</name>
    <dbReference type="NCBI Taxonomy" id="61149"/>
    <lineage>
        <taxon>Eukaryota</taxon>
        <taxon>Viridiplantae</taxon>
        <taxon>Streptophyta</taxon>
        <taxon>Embryophyta</taxon>
        <taxon>Tracheophyta</taxon>
        <taxon>Spermatophyta</taxon>
        <taxon>Magnoliopsida</taxon>
        <taxon>eudicotyledons</taxon>
        <taxon>Gunneridae</taxon>
        <taxon>Pentapetalae</taxon>
        <taxon>rosids</taxon>
        <taxon>fabids</taxon>
        <taxon>Malpighiales</taxon>
        <taxon>Rhizophoraceae</taxon>
        <taxon>Rhizophora</taxon>
    </lineage>
</organism>
<proteinExistence type="predicted"/>
<sequence>MNTLKVYVYFILYIYLFSFSFPPNILFWFIRDCVLWNLKFLSTTLA</sequence>
<dbReference type="AlphaFoldDB" id="A0A2P2L2W1"/>
<evidence type="ECO:0000313" key="2">
    <source>
        <dbReference type="EMBL" id="MBX12309.1"/>
    </source>
</evidence>
<keyword evidence="1" id="KW-0812">Transmembrane</keyword>